<evidence type="ECO:0000259" key="1">
    <source>
        <dbReference type="Pfam" id="PF20236"/>
    </source>
</evidence>
<protein>
    <recommendedName>
        <fullName evidence="1">DUF6593 domain-containing protein</fullName>
    </recommendedName>
</protein>
<comment type="caution">
    <text evidence="2">The sequence shown here is derived from an EMBL/GenBank/DDBJ whole genome shotgun (WGS) entry which is preliminary data.</text>
</comment>
<keyword evidence="3" id="KW-1185">Reference proteome</keyword>
<organism evidence="2 3">
    <name type="scientific">Tricholomella constricta</name>
    <dbReference type="NCBI Taxonomy" id="117010"/>
    <lineage>
        <taxon>Eukaryota</taxon>
        <taxon>Fungi</taxon>
        <taxon>Dikarya</taxon>
        <taxon>Basidiomycota</taxon>
        <taxon>Agaricomycotina</taxon>
        <taxon>Agaricomycetes</taxon>
        <taxon>Agaricomycetidae</taxon>
        <taxon>Agaricales</taxon>
        <taxon>Tricholomatineae</taxon>
        <taxon>Lyophyllaceae</taxon>
        <taxon>Tricholomella</taxon>
    </lineage>
</organism>
<reference evidence="2 3" key="1">
    <citation type="journal article" date="2020" name="ISME J.">
        <title>Uncovering the hidden diversity of litter-decomposition mechanisms in mushroom-forming fungi.</title>
        <authorList>
            <person name="Floudas D."/>
            <person name="Bentzer J."/>
            <person name="Ahren D."/>
            <person name="Johansson T."/>
            <person name="Persson P."/>
            <person name="Tunlid A."/>
        </authorList>
    </citation>
    <scope>NUCLEOTIDE SEQUENCE [LARGE SCALE GENOMIC DNA]</scope>
    <source>
        <strain evidence="2 3">CBS 661.87</strain>
    </source>
</reference>
<evidence type="ECO:0000313" key="3">
    <source>
        <dbReference type="Proteomes" id="UP000565441"/>
    </source>
</evidence>
<name>A0A8H5HR53_9AGAR</name>
<dbReference type="InterPro" id="IPR046528">
    <property type="entry name" value="DUF6593"/>
</dbReference>
<accession>A0A8H5HR53</accession>
<proteinExistence type="predicted"/>
<sequence length="171" mass="19722">MTDDLIFHFVYSPGPNSDMRTFSVFRATDKAGNLEIYKFYHPVTGMNIGMTNFYRQNLETTVFEPAGAIEWISNENATIQFGIEEISIRDLRKAKKSSSQSRRFKAGGSVYKWKIADNEVDLYCVDSWGRTIATWTQEQLQLSVAARVEDILDRLVVTCLLNLWIRHLGQW</sequence>
<feature type="domain" description="DUF6593" evidence="1">
    <location>
        <begin position="48"/>
        <end position="161"/>
    </location>
</feature>
<dbReference type="EMBL" id="JAACJP010000001">
    <property type="protein sequence ID" value="KAF5388034.1"/>
    <property type="molecule type" value="Genomic_DNA"/>
</dbReference>
<dbReference type="Proteomes" id="UP000565441">
    <property type="component" value="Unassembled WGS sequence"/>
</dbReference>
<dbReference type="Pfam" id="PF20236">
    <property type="entry name" value="DUF6593"/>
    <property type="match status" value="1"/>
</dbReference>
<dbReference type="OrthoDB" id="3132420at2759"/>
<gene>
    <name evidence="2" type="ORF">D9615_000230</name>
</gene>
<evidence type="ECO:0000313" key="2">
    <source>
        <dbReference type="EMBL" id="KAF5388034.1"/>
    </source>
</evidence>
<dbReference type="AlphaFoldDB" id="A0A8H5HR53"/>